<dbReference type="SUPFAM" id="SSF81301">
    <property type="entry name" value="Nucleotidyltransferase"/>
    <property type="match status" value="1"/>
</dbReference>
<dbReference type="PANTHER" id="PTHR30408:SF13">
    <property type="entry name" value="TYPE I RESTRICTION ENZYME HINDI SPECIFICITY SUBUNIT"/>
    <property type="match status" value="1"/>
</dbReference>
<evidence type="ECO:0000256" key="3">
    <source>
        <dbReference type="ARBA" id="ARBA00023125"/>
    </source>
</evidence>
<protein>
    <submittedName>
        <fullName evidence="4">Restriction modification system protein</fullName>
    </submittedName>
</protein>
<dbReference type="CDD" id="cd17282">
    <property type="entry name" value="RMtype1_S_Eco16444ORF1681_TRD1-CR1_like"/>
    <property type="match status" value="1"/>
</dbReference>
<dbReference type="GO" id="GO:0009307">
    <property type="term" value="P:DNA restriction-modification system"/>
    <property type="evidence" value="ECO:0007669"/>
    <property type="project" value="UniProtKB-KW"/>
</dbReference>
<organism evidence="4">
    <name type="scientific">Xanthomonas oryzae pv. oryzae</name>
    <dbReference type="NCBI Taxonomy" id="64187"/>
    <lineage>
        <taxon>Bacteria</taxon>
        <taxon>Pseudomonadati</taxon>
        <taxon>Pseudomonadota</taxon>
        <taxon>Gammaproteobacteria</taxon>
        <taxon>Lysobacterales</taxon>
        <taxon>Lysobacteraceae</taxon>
        <taxon>Xanthomonas</taxon>
    </lineage>
</organism>
<dbReference type="Gene3D" id="1.10.287.1120">
    <property type="entry name" value="Bipartite methylase S protein"/>
    <property type="match status" value="1"/>
</dbReference>
<sequence>MSDTPNIDIRPDHWQIVRDILRKHVPQYAVWAFGSRAKWLAKQYSDLDLAIITDQPLSLSISAALADEFSESDLPWKVDIVDWATTGESFRKIIERDKVVVHEPEYRLVSKQNGWSETSLGDLGELNRGRSRHRPRNAQHLYGDEYPFIQTGDIKAANGRIINHTQNYSKAGLLQSRLWPTGTLVITIAANIAETAVLTYPACFPDSVVGFIADRKKSDVFFVEYLFRSLRQKIQSEHVGTGSVQDNINLQTLERLALIVPPVEEQRAISKILCMLDDRIELNSRMNNTLEAMARALFKFWFVDFDDVSPDDMQKSELGLIPKGWRAASLDSIAHYLNGLALQKFPPESEIEFLPVIKIAQLRAGNTQNADKASARLKSEYIVEDGDVLFSWSGTLEVEVWTGGRGALNQHLFKVTSTEVPKWFYYFATREHLPDFRTIAAGKATTMGHIQRKHLADAKVAVPPTDAMGKFDRTIAPLFEQIINNALQSRTLAQLRDILLPKLISGEFRVKDVKCFLEKAK</sequence>
<dbReference type="SUPFAM" id="SSF116734">
    <property type="entry name" value="DNA methylase specificity domain"/>
    <property type="match status" value="2"/>
</dbReference>
<dbReference type="InterPro" id="IPR041633">
    <property type="entry name" value="Polbeta"/>
</dbReference>
<evidence type="ECO:0000256" key="2">
    <source>
        <dbReference type="ARBA" id="ARBA00022747"/>
    </source>
</evidence>
<dbReference type="Pfam" id="PF18765">
    <property type="entry name" value="Polbeta"/>
    <property type="match status" value="1"/>
</dbReference>
<dbReference type="InterPro" id="IPR044946">
    <property type="entry name" value="Restrct_endonuc_typeI_TRD_sf"/>
</dbReference>
<evidence type="ECO:0000256" key="1">
    <source>
        <dbReference type="ARBA" id="ARBA00010923"/>
    </source>
</evidence>
<name>A0A854CNI4_XANOO</name>
<proteinExistence type="inferred from homology"/>
<gene>
    <name evidence="4" type="ORF">BXO512_03805</name>
</gene>
<dbReference type="Gene3D" id="3.90.220.20">
    <property type="entry name" value="DNA methylase specificity domains"/>
    <property type="match status" value="2"/>
</dbReference>
<dbReference type="InterPro" id="IPR052021">
    <property type="entry name" value="Type-I_RS_S_subunit"/>
</dbReference>
<dbReference type="Gene3D" id="3.30.460.10">
    <property type="entry name" value="Beta Polymerase, domain 2"/>
    <property type="match status" value="1"/>
</dbReference>
<accession>A0A854CNI4</accession>
<dbReference type="Pfam" id="PF01420">
    <property type="entry name" value="Methylase_S"/>
    <property type="match status" value="2"/>
</dbReference>
<dbReference type="InterPro" id="IPR000055">
    <property type="entry name" value="Restrct_endonuc_typeI_TRD"/>
</dbReference>
<evidence type="ECO:0000313" key="4">
    <source>
        <dbReference type="EMBL" id="OLG93728.1"/>
    </source>
</evidence>
<keyword evidence="3" id="KW-0238">DNA-binding</keyword>
<dbReference type="REBASE" id="498357">
    <property type="entry name" value="S.Xor512ORF16135P"/>
</dbReference>
<dbReference type="EMBL" id="JXEA01000044">
    <property type="protein sequence ID" value="OLG93728.1"/>
    <property type="molecule type" value="Genomic_DNA"/>
</dbReference>
<reference evidence="4" key="1">
    <citation type="submission" date="2015-01" db="EMBL/GenBank/DDBJ databases">
        <title>Population genomics of rice bacterial leaf blight strains from India.</title>
        <authorList>
            <person name="Midha S."/>
            <person name="Anil M.G."/>
            <person name="Mishra D."/>
            <person name="Brahma K."/>
            <person name="Laha G.S."/>
            <person name="Sundaram R.M."/>
            <person name="Sonti R.V."/>
            <person name="Patil P.B."/>
        </authorList>
    </citation>
    <scope>NUCLEOTIDE SEQUENCE</scope>
    <source>
        <strain evidence="4">BXO512</strain>
    </source>
</reference>
<comment type="caution">
    <text evidence="4">The sequence shown here is derived from an EMBL/GenBank/DDBJ whole genome shotgun (WGS) entry which is preliminary data.</text>
</comment>
<dbReference type="InterPro" id="IPR043519">
    <property type="entry name" value="NT_sf"/>
</dbReference>
<dbReference type="AlphaFoldDB" id="A0A854CNI4"/>
<dbReference type="CDD" id="cd05403">
    <property type="entry name" value="NT_KNTase_like"/>
    <property type="match status" value="1"/>
</dbReference>
<dbReference type="GO" id="GO:0003677">
    <property type="term" value="F:DNA binding"/>
    <property type="evidence" value="ECO:0007669"/>
    <property type="project" value="UniProtKB-KW"/>
</dbReference>
<dbReference type="PANTHER" id="PTHR30408">
    <property type="entry name" value="TYPE-1 RESTRICTION ENZYME ECOKI SPECIFICITY PROTEIN"/>
    <property type="match status" value="1"/>
</dbReference>
<dbReference type="RefSeq" id="WP_075240900.1">
    <property type="nucleotide sequence ID" value="NZ_CP019226.1"/>
</dbReference>
<keyword evidence="2" id="KW-0680">Restriction system</keyword>
<comment type="similarity">
    <text evidence="1">Belongs to the type-I restriction system S methylase family.</text>
</comment>